<protein>
    <submittedName>
        <fullName evidence="2">Recombination protein A</fullName>
    </submittedName>
</protein>
<evidence type="ECO:0000256" key="1">
    <source>
        <dbReference type="SAM" id="MobiDB-lite"/>
    </source>
</evidence>
<dbReference type="EMBL" id="EF639843">
    <property type="protein sequence ID" value="ABR58852.1"/>
    <property type="molecule type" value="Genomic_DNA"/>
</dbReference>
<feature type="non-terminal residue" evidence="2">
    <location>
        <position position="158"/>
    </location>
</feature>
<organism evidence="2">
    <name type="scientific">Mesorhizobium septentrionale</name>
    <dbReference type="NCBI Taxonomy" id="241413"/>
    <lineage>
        <taxon>Bacteria</taxon>
        <taxon>Pseudomonadati</taxon>
        <taxon>Pseudomonadota</taxon>
        <taxon>Alphaproteobacteria</taxon>
        <taxon>Hyphomicrobiales</taxon>
        <taxon>Phyllobacteriaceae</taxon>
        <taxon>Mesorhizobium</taxon>
    </lineage>
</organism>
<feature type="compositionally biased region" description="Basic residues" evidence="1">
    <location>
        <begin position="94"/>
        <end position="104"/>
    </location>
</feature>
<feature type="region of interest" description="Disordered" evidence="1">
    <location>
        <begin position="65"/>
        <end position="117"/>
    </location>
</feature>
<reference evidence="2" key="1">
    <citation type="submission" date="2007-05" db="EMBL/GenBank/DDBJ databases">
        <title>Genetic and symbiotic diversity of Rhizobial strains isolated from multiple native legume species growing in Xinjiang, the northwestern region of China.</title>
        <authorList>
            <person name="Han T.X."/>
            <person name="Wang E.T."/>
            <person name="Chen W.X."/>
        </authorList>
    </citation>
    <scope>NUCLEOTIDE SEQUENCE</scope>
    <source>
        <strain evidence="2">SDW014</strain>
    </source>
</reference>
<name>A6YPV7_9HYPH</name>
<accession>A6YPV7</accession>
<evidence type="ECO:0000313" key="2">
    <source>
        <dbReference type="EMBL" id="ABR58852.1"/>
    </source>
</evidence>
<sequence length="158" mass="18026">MTMVLEREIEAVSLRSAWLIRRGLQAGQRIAPLALDFGARASAPPPNRPPARRWRRSAPACRRFPAPARQCRAARSKGSRGRRRACGHRPDRARVRRRRRRRCRPSSGLPPPCAVPASSCPSFPARKSRRCGRAAGHRRQARCRGRAIRWARFRSRRP</sequence>
<dbReference type="AlphaFoldDB" id="A6YPV7"/>
<proteinExistence type="predicted"/>
<feature type="compositionally biased region" description="Basic residues" evidence="1">
    <location>
        <begin position="72"/>
        <end position="87"/>
    </location>
</feature>